<organism evidence="2 3">
    <name type="scientific">Stieleria magnilauensis</name>
    <dbReference type="NCBI Taxonomy" id="2527963"/>
    <lineage>
        <taxon>Bacteria</taxon>
        <taxon>Pseudomonadati</taxon>
        <taxon>Planctomycetota</taxon>
        <taxon>Planctomycetia</taxon>
        <taxon>Pirellulales</taxon>
        <taxon>Pirellulaceae</taxon>
        <taxon>Stieleria</taxon>
    </lineage>
</organism>
<evidence type="ECO:0000259" key="1">
    <source>
        <dbReference type="Pfam" id="PF07179"/>
    </source>
</evidence>
<evidence type="ECO:0000313" key="2">
    <source>
        <dbReference type="EMBL" id="QDV84345.1"/>
    </source>
</evidence>
<dbReference type="Proteomes" id="UP000318081">
    <property type="component" value="Chromosome"/>
</dbReference>
<feature type="domain" description="SseB protein N-terminal" evidence="1">
    <location>
        <begin position="18"/>
        <end position="126"/>
    </location>
</feature>
<reference evidence="2 3" key="1">
    <citation type="submission" date="2019-02" db="EMBL/GenBank/DDBJ databases">
        <title>Deep-cultivation of Planctomycetes and their phenomic and genomic characterization uncovers novel biology.</title>
        <authorList>
            <person name="Wiegand S."/>
            <person name="Jogler M."/>
            <person name="Boedeker C."/>
            <person name="Pinto D."/>
            <person name="Vollmers J."/>
            <person name="Rivas-Marin E."/>
            <person name="Kohn T."/>
            <person name="Peeters S.H."/>
            <person name="Heuer A."/>
            <person name="Rast P."/>
            <person name="Oberbeckmann S."/>
            <person name="Bunk B."/>
            <person name="Jeske O."/>
            <person name="Meyerdierks A."/>
            <person name="Storesund J.E."/>
            <person name="Kallscheuer N."/>
            <person name="Luecker S."/>
            <person name="Lage O.M."/>
            <person name="Pohl T."/>
            <person name="Merkel B.J."/>
            <person name="Hornburger P."/>
            <person name="Mueller R.-W."/>
            <person name="Bruemmer F."/>
            <person name="Labrenz M."/>
            <person name="Spormann A.M."/>
            <person name="Op den Camp H."/>
            <person name="Overmann J."/>
            <person name="Amann R."/>
            <person name="Jetten M.S.M."/>
            <person name="Mascher T."/>
            <person name="Medema M.H."/>
            <person name="Devos D.P."/>
            <person name="Kaster A.-K."/>
            <person name="Ovreas L."/>
            <person name="Rohde M."/>
            <person name="Galperin M.Y."/>
            <person name="Jogler C."/>
        </authorList>
    </citation>
    <scope>NUCLEOTIDE SEQUENCE [LARGE SCALE GENOMIC DNA]</scope>
    <source>
        <strain evidence="2 3">TBK1r</strain>
    </source>
</reference>
<gene>
    <name evidence="2" type="ORF">TBK1r_32900</name>
</gene>
<evidence type="ECO:0000313" key="3">
    <source>
        <dbReference type="Proteomes" id="UP000318081"/>
    </source>
</evidence>
<dbReference type="Pfam" id="PF07179">
    <property type="entry name" value="SseB"/>
    <property type="match status" value="1"/>
</dbReference>
<sequence>MSESTESLESKLALAIEQRDAVLVRQLFDSAEFVLLTMSDEEDDDDEEGASVFSTELDGMHLLVAFTNEQAAGDFVHSMEEMYEEGDEIEGYVLDGDALLQYMPPEHGLYLNPESDESLVIDQELLDLVQKSEA</sequence>
<keyword evidence="3" id="KW-1185">Reference proteome</keyword>
<name>A0ABX5XQR7_9BACT</name>
<proteinExistence type="predicted"/>
<accession>A0ABX5XQR7</accession>
<dbReference type="InterPro" id="IPR009839">
    <property type="entry name" value="SseB_N"/>
</dbReference>
<protein>
    <recommendedName>
        <fullName evidence="1">SseB protein N-terminal domain-containing protein</fullName>
    </recommendedName>
</protein>
<dbReference type="EMBL" id="CP036432">
    <property type="protein sequence ID" value="QDV84345.1"/>
    <property type="molecule type" value="Genomic_DNA"/>
</dbReference>